<gene>
    <name evidence="8" type="ORF">CEP52_002284</name>
</gene>
<comment type="similarity">
    <text evidence="1 5">Belongs to the peptidase S8 family.</text>
</comment>
<sequence>MSLSQHYHLLFVKWLSSLYDAMPTLTADRPELQILWAIDQFIVPLVKNRVAEDSQHVKFLAAYNLLYLMRVELSLLRFWISRACGLEEEADYNFFQDLQPLLQLLEDFINFKSLGWRRLDTPRYEKARRYPKLRIVIQEVSDNDTVFDLTKVICLPGSKAPARAAYETVAKFNANNQRRIEGNDSVSSSTQADFDADHPFIQRSELCKSMFKAWAHHFSTSSCHSHHVGKLQACPLELDGSGLEDLVQHKMFISPCDPENRWQEATCTVACNLDELSPSLCEVDDICQKVDDSLSNEEIMSLWIRSERIWHDPEADPGFVENIHISPTLSLEQILQQPTSKFGPNARVTLAYNLACTLLQTYSSEMQQWEWGPADIYFLYNQEDGTIHEPDHPYVAATFFSDRQPVEIKDKFPVLVHFAKLLLEIGLGQLFVPKRVRLDVELIQWAQSDEAKESLTQGYLEAVQECLRATKSKSRDDPTDEETQCRKIIFSLVSHLDKARHNYRSLDPKRTQQVSMPDSKLTELPVGTEIPQQHPLSREDISELLPRNRMFDEKRLRSCDDDQSNINSARTFLDMAERFYTSSMRGFTSSPDIRIAILDTGIHTGNSFIKGAKYSRRSQDSPIKDSKSFVSKHSNDECGHGTNVASLIVRVFPEANLYIAKISSGVEQDGVNQIVEAIEWARSYNVHIINMSFSIPKTSEVKKIIKEAENTGVIFFVAASNNGVHAGRSFPATLDTVLCIHATDGKGNKGSMNPDPESHRDNFSTLGVAIPSVWESGVYLSGTSYATPIAAGMAGVILGFIKAAVAAGKMPFESIEEAFDRQGMKNILLAMTMLRDGYNCIVPWREFWPLGSGHDALIASIEKGVEMRYQEFQG</sequence>
<dbReference type="PANTHER" id="PTHR43806:SF11">
    <property type="entry name" value="CEREVISIN-RELATED"/>
    <property type="match status" value="1"/>
</dbReference>
<dbReference type="Pfam" id="PF24476">
    <property type="entry name" value="DUF7580"/>
    <property type="match status" value="1"/>
</dbReference>
<evidence type="ECO:0000256" key="3">
    <source>
        <dbReference type="ARBA" id="ARBA00022801"/>
    </source>
</evidence>
<evidence type="ECO:0000256" key="1">
    <source>
        <dbReference type="ARBA" id="ARBA00011073"/>
    </source>
</evidence>
<dbReference type="Gene3D" id="3.40.50.200">
    <property type="entry name" value="Peptidase S8/S53 domain"/>
    <property type="match status" value="1"/>
</dbReference>
<dbReference type="PROSITE" id="PS51892">
    <property type="entry name" value="SUBTILASE"/>
    <property type="match status" value="1"/>
</dbReference>
<feature type="active site" description="Charge relay system" evidence="5">
    <location>
        <position position="640"/>
    </location>
</feature>
<organism evidence="8 9">
    <name type="scientific">Fusarium oligoseptatum</name>
    <dbReference type="NCBI Taxonomy" id="2604345"/>
    <lineage>
        <taxon>Eukaryota</taxon>
        <taxon>Fungi</taxon>
        <taxon>Dikarya</taxon>
        <taxon>Ascomycota</taxon>
        <taxon>Pezizomycotina</taxon>
        <taxon>Sordariomycetes</taxon>
        <taxon>Hypocreomycetidae</taxon>
        <taxon>Hypocreales</taxon>
        <taxon>Nectriaceae</taxon>
        <taxon>Fusarium</taxon>
        <taxon>Fusarium solani species complex</taxon>
    </lineage>
</organism>
<dbReference type="InterPro" id="IPR050131">
    <property type="entry name" value="Peptidase_S8_subtilisin-like"/>
</dbReference>
<reference evidence="8 9" key="1">
    <citation type="submission" date="2017-06" db="EMBL/GenBank/DDBJ databases">
        <title>Comparative genomic analysis of Ambrosia Fusariam Clade fungi.</title>
        <authorList>
            <person name="Stajich J.E."/>
            <person name="Carrillo J."/>
            <person name="Kijimoto T."/>
            <person name="Eskalen A."/>
            <person name="O'Donnell K."/>
            <person name="Kasson M."/>
        </authorList>
    </citation>
    <scope>NUCLEOTIDE SEQUENCE [LARGE SCALE GENOMIC DNA]</scope>
    <source>
        <strain evidence="8 9">NRRL62579</strain>
    </source>
</reference>
<dbReference type="PANTHER" id="PTHR43806">
    <property type="entry name" value="PEPTIDASE S8"/>
    <property type="match status" value="1"/>
</dbReference>
<proteinExistence type="inferred from homology"/>
<feature type="domain" description="Peptidase S8/S53" evidence="6">
    <location>
        <begin position="592"/>
        <end position="799"/>
    </location>
</feature>
<keyword evidence="3 5" id="KW-0378">Hydrolase</keyword>
<dbReference type="InterPro" id="IPR015500">
    <property type="entry name" value="Peptidase_S8_subtilisin-rel"/>
</dbReference>
<keyword evidence="2 5" id="KW-0645">Protease</keyword>
<evidence type="ECO:0000313" key="9">
    <source>
        <dbReference type="Proteomes" id="UP000287144"/>
    </source>
</evidence>
<dbReference type="STRING" id="1325735.A0A428UE55"/>
<accession>A0A428UE55</accession>
<dbReference type="InterPro" id="IPR036852">
    <property type="entry name" value="Peptidase_S8/S53_dom_sf"/>
</dbReference>
<feature type="active site" description="Charge relay system" evidence="5">
    <location>
        <position position="599"/>
    </location>
</feature>
<evidence type="ECO:0000256" key="2">
    <source>
        <dbReference type="ARBA" id="ARBA00022670"/>
    </source>
</evidence>
<comment type="caution">
    <text evidence="8">The sequence shown here is derived from an EMBL/GenBank/DDBJ whole genome shotgun (WGS) entry which is preliminary data.</text>
</comment>
<evidence type="ECO:0000259" key="7">
    <source>
        <dbReference type="Pfam" id="PF24476"/>
    </source>
</evidence>
<dbReference type="CDD" id="cd00306">
    <property type="entry name" value="Peptidases_S8_S53"/>
    <property type="match status" value="1"/>
</dbReference>
<evidence type="ECO:0000256" key="5">
    <source>
        <dbReference type="PROSITE-ProRule" id="PRU01240"/>
    </source>
</evidence>
<evidence type="ECO:0000313" key="8">
    <source>
        <dbReference type="EMBL" id="RSM12586.1"/>
    </source>
</evidence>
<dbReference type="Proteomes" id="UP000287144">
    <property type="component" value="Unassembled WGS sequence"/>
</dbReference>
<dbReference type="GO" id="GO:0004252">
    <property type="term" value="F:serine-type endopeptidase activity"/>
    <property type="evidence" value="ECO:0007669"/>
    <property type="project" value="UniProtKB-UniRule"/>
</dbReference>
<dbReference type="InterPro" id="IPR023828">
    <property type="entry name" value="Peptidase_S8_Ser-AS"/>
</dbReference>
<feature type="domain" description="DUF7580" evidence="7">
    <location>
        <begin position="206"/>
        <end position="497"/>
    </location>
</feature>
<evidence type="ECO:0000256" key="4">
    <source>
        <dbReference type="ARBA" id="ARBA00022825"/>
    </source>
</evidence>
<name>A0A428UE55_9HYPO</name>
<dbReference type="EMBL" id="NKCK01000013">
    <property type="protein sequence ID" value="RSM12586.1"/>
    <property type="molecule type" value="Genomic_DNA"/>
</dbReference>
<dbReference type="PROSITE" id="PS00138">
    <property type="entry name" value="SUBTILASE_SER"/>
    <property type="match status" value="1"/>
</dbReference>
<dbReference type="GO" id="GO:0006508">
    <property type="term" value="P:proteolysis"/>
    <property type="evidence" value="ECO:0007669"/>
    <property type="project" value="UniProtKB-KW"/>
</dbReference>
<dbReference type="Pfam" id="PF00082">
    <property type="entry name" value="Peptidase_S8"/>
    <property type="match status" value="1"/>
</dbReference>
<evidence type="ECO:0000259" key="6">
    <source>
        <dbReference type="Pfam" id="PF00082"/>
    </source>
</evidence>
<feature type="active site" description="Charge relay system" evidence="5">
    <location>
        <position position="784"/>
    </location>
</feature>
<keyword evidence="4 5" id="KW-0720">Serine protease</keyword>
<dbReference type="InterPro" id="IPR056002">
    <property type="entry name" value="DUF7580"/>
</dbReference>
<dbReference type="SUPFAM" id="SSF52743">
    <property type="entry name" value="Subtilisin-like"/>
    <property type="match status" value="1"/>
</dbReference>
<dbReference type="InterPro" id="IPR000209">
    <property type="entry name" value="Peptidase_S8/S53_dom"/>
</dbReference>
<protein>
    <submittedName>
        <fullName evidence="8">Uncharacterized protein</fullName>
    </submittedName>
</protein>
<dbReference type="AlphaFoldDB" id="A0A428UE55"/>
<dbReference type="PRINTS" id="PR00723">
    <property type="entry name" value="SUBTILISIN"/>
</dbReference>
<keyword evidence="9" id="KW-1185">Reference proteome</keyword>